<evidence type="ECO:0000313" key="2">
    <source>
        <dbReference type="EMBL" id="PXY16993.1"/>
    </source>
</evidence>
<feature type="region of interest" description="Disordered" evidence="1">
    <location>
        <begin position="1"/>
        <end position="27"/>
    </location>
</feature>
<gene>
    <name evidence="2" type="ORF">BAY60_34895</name>
</gene>
<comment type="caution">
    <text evidence="2">The sequence shown here is derived from an EMBL/GenBank/DDBJ whole genome shotgun (WGS) entry which is preliminary data.</text>
</comment>
<protein>
    <submittedName>
        <fullName evidence="2">Uncharacterized protein</fullName>
    </submittedName>
</protein>
<reference evidence="2 3" key="1">
    <citation type="submission" date="2016-07" db="EMBL/GenBank/DDBJ databases">
        <title>Draft genome sequence of Prauserella muralis DSM 45305, isolated from a mould-covered wall in an indoor environment.</title>
        <authorList>
            <person name="Ruckert C."/>
            <person name="Albersmeier A."/>
            <person name="Jiang C.-L."/>
            <person name="Jiang Y."/>
            <person name="Kalinowski J."/>
            <person name="Schneider O."/>
            <person name="Winkler A."/>
            <person name="Zotchev S.B."/>
        </authorList>
    </citation>
    <scope>NUCLEOTIDE SEQUENCE [LARGE SCALE GENOMIC DNA]</scope>
    <source>
        <strain evidence="2 3">DSM 45305</strain>
    </source>
</reference>
<sequence>MSTSRRRPTTGRSRFAARPEGAYEPEPLVRSAPGSGLEVLFEGEDGRNDVFRFADWPMPHLHPPLAEAFAVVCGPQGSCRTRSTAEGAWSALKQFLRSLKRMAQPPAALAELTARHLDRYRMDRLGSVNERTLTLEIWQIRKVLREVRPPELISEEVHAWLNRRRPLTTPKPPPPSGYSDREFDLIMATARSDVAAIRERLATGRRLLTDYEHDPDSLDVEQQKLAATLAQIRVTGEVPIIRMPHPNSGLRDRAAMLELAGYLFLLDRDIPPLLTLAVGLSGRNAETIKDLSADHEVLEGKAVRVGLVKRRRGPSRMFDTGHWEIGKPSARLQTSGGLYLLIEEMTRLGRSFSGTDSLWSIWVWRNGHIGAYDRRLHRGNSFKKWQARHQHNLIDDNGDRLRINLPLLKKTVDVRNTRAAGGHLPSSTRSNTFPVLFSNYLRGDASVREWAGEVVTAALADAERDARAAHARVLATAQGQLPEPAEAAHRLGVSQETAEHLLAGRLDTVVAACADIEHGPFDGGKRCSVSFLTCLACENALVTHAHIPRLKALLDWLLTRREAMELATWWQRHGLTWLAITQHIRPKFSPAEWDQAPPTVGLAALLDVIDGPKENT</sequence>
<dbReference type="EMBL" id="MASW01000016">
    <property type="protein sequence ID" value="PXY16993.1"/>
    <property type="molecule type" value="Genomic_DNA"/>
</dbReference>
<keyword evidence="3" id="KW-1185">Reference proteome</keyword>
<dbReference type="AlphaFoldDB" id="A0A2V4AD60"/>
<dbReference type="RefSeq" id="WP_112285750.1">
    <property type="nucleotide sequence ID" value="NZ_MASW01000016.1"/>
</dbReference>
<evidence type="ECO:0000256" key="1">
    <source>
        <dbReference type="SAM" id="MobiDB-lite"/>
    </source>
</evidence>
<organism evidence="2 3">
    <name type="scientific">Prauserella muralis</name>
    <dbReference type="NCBI Taxonomy" id="588067"/>
    <lineage>
        <taxon>Bacteria</taxon>
        <taxon>Bacillati</taxon>
        <taxon>Actinomycetota</taxon>
        <taxon>Actinomycetes</taxon>
        <taxon>Pseudonocardiales</taxon>
        <taxon>Pseudonocardiaceae</taxon>
        <taxon>Prauserella</taxon>
    </lineage>
</organism>
<dbReference type="Proteomes" id="UP000249915">
    <property type="component" value="Unassembled WGS sequence"/>
</dbReference>
<evidence type="ECO:0000313" key="3">
    <source>
        <dbReference type="Proteomes" id="UP000249915"/>
    </source>
</evidence>
<dbReference type="OrthoDB" id="3353677at2"/>
<proteinExistence type="predicted"/>
<accession>A0A2V4AD60</accession>
<name>A0A2V4AD60_9PSEU</name>